<sequence length="79" mass="8674">MTRIGIANSNDHDFGVEIVNQGEEFSLMLDLEKIDQFKAAFGDAAFLETATRYVEGIAKSLGAEDQLWLWTEAVAAHVG</sequence>
<reference evidence="1 2" key="1">
    <citation type="submission" date="2023-12" db="EMBL/GenBank/DDBJ databases">
        <authorList>
            <person name="Menendez E."/>
            <person name="Kaur S."/>
            <person name="Flores-Felix J.D."/>
            <person name="diCenzo G.C."/>
            <person name="Peix A."/>
            <person name="Velazquez E."/>
        </authorList>
    </citation>
    <scope>NUCLEOTIDE SEQUENCE [LARGE SCALE GENOMIC DNA]</scope>
    <source>
        <strain evidence="1 2">CIP 108029</strain>
        <plasmid evidence="1 2">pRinCIP108029a</plasmid>
    </source>
</reference>
<dbReference type="RefSeq" id="WP_193446009.1">
    <property type="nucleotide sequence ID" value="NZ_BSOQ01000059.1"/>
</dbReference>
<accession>A0ABZ1DRX8</accession>
<geneLocation type="plasmid" evidence="1 2">
    <name>pRinCIP108029a</name>
</geneLocation>
<keyword evidence="2" id="KW-1185">Reference proteome</keyword>
<proteinExistence type="predicted"/>
<organism evidence="1 2">
    <name type="scientific">Rhizobium indigoferae</name>
    <dbReference type="NCBI Taxonomy" id="158891"/>
    <lineage>
        <taxon>Bacteria</taxon>
        <taxon>Pseudomonadati</taxon>
        <taxon>Pseudomonadota</taxon>
        <taxon>Alphaproteobacteria</taxon>
        <taxon>Hyphomicrobiales</taxon>
        <taxon>Rhizobiaceae</taxon>
        <taxon>Rhizobium/Agrobacterium group</taxon>
        <taxon>Rhizobium</taxon>
    </lineage>
</organism>
<dbReference type="Proteomes" id="UP001322785">
    <property type="component" value="Plasmid pRinCIP108029a"/>
</dbReference>
<protein>
    <submittedName>
        <fullName evidence="1">Uncharacterized protein</fullName>
    </submittedName>
</protein>
<dbReference type="EMBL" id="CP140639">
    <property type="protein sequence ID" value="WRW37710.1"/>
    <property type="molecule type" value="Genomic_DNA"/>
</dbReference>
<name>A0ABZ1DRX8_9HYPH</name>
<evidence type="ECO:0000313" key="2">
    <source>
        <dbReference type="Proteomes" id="UP001322785"/>
    </source>
</evidence>
<evidence type="ECO:0000313" key="1">
    <source>
        <dbReference type="EMBL" id="WRW37710.1"/>
    </source>
</evidence>
<gene>
    <name evidence="1" type="ORF">U5G49_007327</name>
</gene>
<keyword evidence="1" id="KW-0614">Plasmid</keyword>